<proteinExistence type="predicted"/>
<dbReference type="EMBL" id="JADZSC010000001">
    <property type="protein sequence ID" value="MBH0228925.1"/>
    <property type="molecule type" value="Genomic_DNA"/>
</dbReference>
<accession>A0A931HSR4</accession>
<evidence type="ECO:0000313" key="2">
    <source>
        <dbReference type="Proteomes" id="UP000614490"/>
    </source>
</evidence>
<protein>
    <submittedName>
        <fullName evidence="1">Uncharacterized protein</fullName>
    </submittedName>
</protein>
<dbReference type="AlphaFoldDB" id="A0A931HSR4"/>
<name>A0A931HSR4_9BACI</name>
<sequence length="112" mass="13050">MMVTELNSYEIHLHQPLKTNQIMKMYKMMAQNNCDVYLYQNSLIADGGHLTKLLSFFLFVDLDEPILMIIDGENVDCTYNDVQKLCKDNIDTITCRRKYDESMIQESSSIIV</sequence>
<reference evidence="1 2" key="1">
    <citation type="journal article" date="2005" name="Int. J. Syst. Evol. Microbiol.">
        <title>Halobacillus yeomjeoni sp. nov., isolated from a marine solar saltern in Korea.</title>
        <authorList>
            <person name="Yoon J.H."/>
            <person name="Kang S.J."/>
            <person name="Lee C.H."/>
            <person name="Oh H.W."/>
            <person name="Oh T.K."/>
        </authorList>
    </citation>
    <scope>NUCLEOTIDE SEQUENCE [LARGE SCALE GENOMIC DNA]</scope>
    <source>
        <strain evidence="1 2">KCTC 3957</strain>
    </source>
</reference>
<dbReference type="Proteomes" id="UP000614490">
    <property type="component" value="Unassembled WGS sequence"/>
</dbReference>
<keyword evidence="2" id="KW-1185">Reference proteome</keyword>
<organism evidence="1 2">
    <name type="scientific">Halobacillus yeomjeoni</name>
    <dbReference type="NCBI Taxonomy" id="311194"/>
    <lineage>
        <taxon>Bacteria</taxon>
        <taxon>Bacillati</taxon>
        <taxon>Bacillota</taxon>
        <taxon>Bacilli</taxon>
        <taxon>Bacillales</taxon>
        <taxon>Bacillaceae</taxon>
        <taxon>Halobacillus</taxon>
    </lineage>
</organism>
<comment type="caution">
    <text evidence="1">The sequence shown here is derived from an EMBL/GenBank/DDBJ whole genome shotgun (WGS) entry which is preliminary data.</text>
</comment>
<evidence type="ECO:0000313" key="1">
    <source>
        <dbReference type="EMBL" id="MBH0228925.1"/>
    </source>
</evidence>
<gene>
    <name evidence="1" type="ORF">H0267_01755</name>
</gene>